<evidence type="ECO:0000256" key="1">
    <source>
        <dbReference type="ARBA" id="ARBA00023002"/>
    </source>
</evidence>
<feature type="domain" description="TauD/TfdA-like" evidence="4">
    <location>
        <begin position="61"/>
        <end position="308"/>
    </location>
</feature>
<dbReference type="EMBL" id="UINC01003048">
    <property type="protein sequence ID" value="SVA02857.1"/>
    <property type="molecule type" value="Genomic_DNA"/>
</dbReference>
<dbReference type="InterPro" id="IPR050411">
    <property type="entry name" value="AlphaKG_dependent_hydroxylases"/>
</dbReference>
<dbReference type="GO" id="GO:0016491">
    <property type="term" value="F:oxidoreductase activity"/>
    <property type="evidence" value="ECO:0007669"/>
    <property type="project" value="UniProtKB-KW"/>
</dbReference>
<keyword evidence="1" id="KW-0560">Oxidoreductase</keyword>
<accession>A0A381SKJ8</accession>
<dbReference type="InterPro" id="IPR042098">
    <property type="entry name" value="TauD-like_sf"/>
</dbReference>
<evidence type="ECO:0000313" key="5">
    <source>
        <dbReference type="EMBL" id="SVA02857.1"/>
    </source>
</evidence>
<dbReference type="SUPFAM" id="SSF51197">
    <property type="entry name" value="Clavaminate synthase-like"/>
    <property type="match status" value="1"/>
</dbReference>
<dbReference type="PANTHER" id="PTHR10696:SF56">
    <property type="entry name" value="TAUD_TFDA-LIKE DOMAIN-CONTAINING PROTEIN"/>
    <property type="match status" value="1"/>
</dbReference>
<evidence type="ECO:0000256" key="3">
    <source>
        <dbReference type="SAM" id="MobiDB-lite"/>
    </source>
</evidence>
<dbReference type="AlphaFoldDB" id="A0A381SKJ8"/>
<dbReference type="InterPro" id="IPR003819">
    <property type="entry name" value="TauD/TfdA-like"/>
</dbReference>
<proteinExistence type="predicted"/>
<evidence type="ECO:0000259" key="4">
    <source>
        <dbReference type="Pfam" id="PF02668"/>
    </source>
</evidence>
<dbReference type="Pfam" id="PF02668">
    <property type="entry name" value="TauD"/>
    <property type="match status" value="1"/>
</dbReference>
<protein>
    <recommendedName>
        <fullName evidence="4">TauD/TfdA-like domain-containing protein</fullName>
    </recommendedName>
</protein>
<dbReference type="PANTHER" id="PTHR10696">
    <property type="entry name" value="GAMMA-BUTYROBETAINE HYDROXYLASE-RELATED"/>
    <property type="match status" value="1"/>
</dbReference>
<evidence type="ECO:0000256" key="2">
    <source>
        <dbReference type="ARBA" id="ARBA00023194"/>
    </source>
</evidence>
<gene>
    <name evidence="5" type="ORF">METZ01_LOCUS55711</name>
</gene>
<feature type="region of interest" description="Disordered" evidence="3">
    <location>
        <begin position="315"/>
        <end position="347"/>
    </location>
</feature>
<organism evidence="5">
    <name type="scientific">marine metagenome</name>
    <dbReference type="NCBI Taxonomy" id="408172"/>
    <lineage>
        <taxon>unclassified sequences</taxon>
        <taxon>metagenomes</taxon>
        <taxon>ecological metagenomes</taxon>
    </lineage>
</organism>
<keyword evidence="2" id="KW-0045">Antibiotic biosynthesis</keyword>
<sequence>MPTVGLLDVDVPAENLWRGADLDGTDPIAVDLPPADLTDLEAAAVDLASRGVDPVETSAADLPLGALAPLVDDLRHEVLHGRGIALLRGFPVDHRNVEEIALMFWAIGLRLGRAVSQSVMGERLGHVVDVTDVDPHARAYRNRSELAPHSDPGDLVSFLCIRAAAKGGVSRFVSSLTVFDEIRRSRPDLLEVLARGFHYHRFGEHGPDDDPVTPHRIPVFSEREGLVSGRYVPEYVQIAADEDPSIQLSDLDLEALELLHTTTNRRDLVLDFTLAAGEAVVANNFTVFHARTGFVNEPGQRRHLLRLWLAAEPPRPVVPDTKHYPGEPGIPPQPGRKPSFASQFDSR</sequence>
<reference evidence="5" key="1">
    <citation type="submission" date="2018-05" db="EMBL/GenBank/DDBJ databases">
        <authorList>
            <person name="Lanie J.A."/>
            <person name="Ng W.-L."/>
            <person name="Kazmierczak K.M."/>
            <person name="Andrzejewski T.M."/>
            <person name="Davidsen T.M."/>
            <person name="Wayne K.J."/>
            <person name="Tettelin H."/>
            <person name="Glass J.I."/>
            <person name="Rusch D."/>
            <person name="Podicherti R."/>
            <person name="Tsui H.-C.T."/>
            <person name="Winkler M.E."/>
        </authorList>
    </citation>
    <scope>NUCLEOTIDE SEQUENCE</scope>
</reference>
<name>A0A381SKJ8_9ZZZZ</name>
<dbReference type="GO" id="GO:0017000">
    <property type="term" value="P:antibiotic biosynthetic process"/>
    <property type="evidence" value="ECO:0007669"/>
    <property type="project" value="UniProtKB-KW"/>
</dbReference>
<dbReference type="Gene3D" id="3.60.130.10">
    <property type="entry name" value="Clavaminate synthase-like"/>
    <property type="match status" value="1"/>
</dbReference>